<dbReference type="InterPro" id="IPR055430">
    <property type="entry name" value="HAT_Syf1_CNRKL1_C"/>
</dbReference>
<dbReference type="GO" id="GO:0000974">
    <property type="term" value="C:Prp19 complex"/>
    <property type="evidence" value="ECO:0007669"/>
    <property type="project" value="TreeGrafter"/>
</dbReference>
<dbReference type="PANTHER" id="PTHR11246:SF3">
    <property type="entry name" value="CROOKED NECK-LIKE PROTEIN 1"/>
    <property type="match status" value="1"/>
</dbReference>
<dbReference type="PANTHER" id="PTHR11246">
    <property type="entry name" value="PRE-MRNA SPLICING FACTOR"/>
    <property type="match status" value="1"/>
</dbReference>
<dbReference type="Proteomes" id="UP000019375">
    <property type="component" value="Unassembled WGS sequence"/>
</dbReference>
<dbReference type="Gene3D" id="1.25.40.10">
    <property type="entry name" value="Tetratricopeptide repeat domain"/>
    <property type="match status" value="4"/>
</dbReference>
<comment type="subcellular location">
    <subcellularLocation>
        <location evidence="1">Nucleus</location>
    </subcellularLocation>
</comment>
<evidence type="ECO:0000256" key="5">
    <source>
        <dbReference type="ARBA" id="ARBA00022737"/>
    </source>
</evidence>
<keyword evidence="6" id="KW-0508">mRNA splicing</keyword>
<keyword evidence="7" id="KW-0539">Nucleus</keyword>
<dbReference type="GO" id="GO:0000245">
    <property type="term" value="P:spliceosomal complex assembly"/>
    <property type="evidence" value="ECO:0007669"/>
    <property type="project" value="TreeGrafter"/>
</dbReference>
<evidence type="ECO:0000256" key="1">
    <source>
        <dbReference type="ARBA" id="ARBA00004123"/>
    </source>
</evidence>
<evidence type="ECO:0000256" key="3">
    <source>
        <dbReference type="ARBA" id="ARBA00022664"/>
    </source>
</evidence>
<dbReference type="FunFam" id="1.25.40.10:FF:001133">
    <property type="entry name" value="Crooked neck protein, putative"/>
    <property type="match status" value="1"/>
</dbReference>
<dbReference type="AlphaFoldDB" id="A0A8J2T990"/>
<keyword evidence="4" id="KW-0747">Spliceosome</keyword>
<dbReference type="InterPro" id="IPR011990">
    <property type="entry name" value="TPR-like_helical_dom_sf"/>
</dbReference>
<evidence type="ECO:0000256" key="4">
    <source>
        <dbReference type="ARBA" id="ARBA00022728"/>
    </source>
</evidence>
<dbReference type="SUPFAM" id="SSF48452">
    <property type="entry name" value="TPR-like"/>
    <property type="match status" value="4"/>
</dbReference>
<dbReference type="OrthoDB" id="541719at2759"/>
<feature type="domain" description="Pre-mRNA-splicing factor Syf1/CRNKL1-like C-terminal HAT-repeats" evidence="10">
    <location>
        <begin position="363"/>
        <end position="494"/>
    </location>
</feature>
<dbReference type="EMBL" id="HG316460">
    <property type="protein sequence ID" value="CDF90550.1"/>
    <property type="molecule type" value="Genomic_DNA"/>
</dbReference>
<proteinExistence type="inferred from homology"/>
<evidence type="ECO:0000313" key="12">
    <source>
        <dbReference type="EMBL" id="CDF90550.1"/>
    </source>
</evidence>
<dbReference type="InterPro" id="IPR003107">
    <property type="entry name" value="HAT"/>
</dbReference>
<protein>
    <recommendedName>
        <fullName evidence="9">Pre-mRNA-splicing factor CLF1</fullName>
    </recommendedName>
</protein>
<keyword evidence="3" id="KW-0507">mRNA processing</keyword>
<dbReference type="InterPro" id="IPR045075">
    <property type="entry name" value="Syf1-like"/>
</dbReference>
<evidence type="ECO:0000256" key="2">
    <source>
        <dbReference type="ARBA" id="ARBA00008644"/>
    </source>
</evidence>
<accession>A0A8J2T990</accession>
<evidence type="ECO:0000256" key="7">
    <source>
        <dbReference type="ARBA" id="ARBA00023242"/>
    </source>
</evidence>
<dbReference type="GO" id="GO:0071007">
    <property type="term" value="C:U2-type catalytic step 2 spliceosome"/>
    <property type="evidence" value="ECO:0007669"/>
    <property type="project" value="TreeGrafter"/>
</dbReference>
<comment type="function">
    <text evidence="8">Involved in pre-mRNA splicing and cell cycle progression. Required for the spliceosome assembly and initiation of the DNA replication.</text>
</comment>
<dbReference type="InterPro" id="IPR055433">
    <property type="entry name" value="HAT_Syf1-like_N"/>
</dbReference>
<evidence type="ECO:0000259" key="11">
    <source>
        <dbReference type="Pfam" id="PF23233"/>
    </source>
</evidence>
<gene>
    <name evidence="12" type="ORF">BN860_03620g</name>
</gene>
<dbReference type="Pfam" id="PF02184">
    <property type="entry name" value="HAT"/>
    <property type="match status" value="1"/>
</dbReference>
<dbReference type="GO" id="GO:0071014">
    <property type="term" value="C:post-mRNA release spliceosomal complex"/>
    <property type="evidence" value="ECO:0007669"/>
    <property type="project" value="TreeGrafter"/>
</dbReference>
<feature type="domain" description="Pre-mRNA-splicing factor Syf1-like N-terminal HAT-repeats" evidence="11">
    <location>
        <begin position="51"/>
        <end position="197"/>
    </location>
</feature>
<evidence type="ECO:0000256" key="6">
    <source>
        <dbReference type="ARBA" id="ARBA00023187"/>
    </source>
</evidence>
<dbReference type="GO" id="GO:0071011">
    <property type="term" value="C:precatalytic spliceosome"/>
    <property type="evidence" value="ECO:0007669"/>
    <property type="project" value="TreeGrafter"/>
</dbReference>
<organism evidence="12 13">
    <name type="scientific">Zygosaccharomyces bailii (strain CLIB 213 / ATCC 58445 / CBS 680 / BCRC 21525 / NBRC 1098 / NCYC 1416 / NRRL Y-2227)</name>
    <dbReference type="NCBI Taxonomy" id="1333698"/>
    <lineage>
        <taxon>Eukaryota</taxon>
        <taxon>Fungi</taxon>
        <taxon>Dikarya</taxon>
        <taxon>Ascomycota</taxon>
        <taxon>Saccharomycotina</taxon>
        <taxon>Saccharomycetes</taxon>
        <taxon>Saccharomycetales</taxon>
        <taxon>Saccharomycetaceae</taxon>
        <taxon>Zygosaccharomyces</taxon>
    </lineage>
</organism>
<dbReference type="Pfam" id="PF23233">
    <property type="entry name" value="HAT_Syf1_CNRKL1_N"/>
    <property type="match status" value="1"/>
</dbReference>
<dbReference type="SMART" id="SM00386">
    <property type="entry name" value="HAT"/>
    <property type="match status" value="10"/>
</dbReference>
<evidence type="ECO:0000256" key="8">
    <source>
        <dbReference type="ARBA" id="ARBA00037040"/>
    </source>
</evidence>
<name>A0A8J2T990_ZYGB2</name>
<evidence type="ECO:0000256" key="9">
    <source>
        <dbReference type="ARBA" id="ARBA00039167"/>
    </source>
</evidence>
<comment type="similarity">
    <text evidence="2">Belongs to the crooked-neck family.</text>
</comment>
<keyword evidence="5" id="KW-0677">Repeat</keyword>
<evidence type="ECO:0000259" key="10">
    <source>
        <dbReference type="Pfam" id="PF23231"/>
    </source>
</evidence>
<dbReference type="Pfam" id="PF23231">
    <property type="entry name" value="HAT_Syf1_CNRKL1_C"/>
    <property type="match status" value="1"/>
</dbReference>
<sequence>MQVEDKLPGEQISAEKILDEVYKKRKIVKPSTKVDVLDLEELRELQRRKRAEFETYLKRNKLDIGQWIRYARFEVEQRDIRRARSVFERALLVDNSHVPLWIRYIDTEIKLKNINHARNLLNKAVGVLPRVDKFWYKYLIIEESLGNVEIVRSLFTKWISLEPGPNAWESFVSFEMRQGNWNQAREVFAKYVLVHPEAKTWLRWVNFEIVHGDTDTVRKVYSLALDTTVSMMEKVIFNDEDIAALIVSFADWEGTQQEYDRCRQLYRISVQRWPHNDLLKEGLLNFEKRFGDTESIEQSVLHRRRRRYEESLKETPHDYDTWWLYLDLIQNNFETDMLACLESSVANTQPQEVTKTSAWKRYIYLWIRYLTYVELEIENIELCRELYERLIHLIPHKKFTFAKLWFMYSQFEVRNGELSSARRIMGKALGICPKPKIFKLYIDMEVKLKEFDRVRKLYEKYIEYNPSNMNAWRAYAELESNLGDHERAVGIYEMSLITDIAPLSHGSRMEQMQSFIDYMTDQEEFDEARELFERFLQMSNYSVETWVKYALFESDTPTMEQAQILREQAKDSKDDDDEIEFVVTDVNRTMSRNIFERALDYFKCNNQTENRAIVLEAYKSYENIYGNLESQAEVNKRLPRISENIEGVGEKYIFPDDEGKDNLPNVTKLQALAKKWEQGRQK</sequence>
<reference evidence="13" key="1">
    <citation type="journal article" date="2013" name="Genome Announc.">
        <title>Genome sequence of the food spoilage yeast Zygosaccharomyces bailii CLIB 213(T).</title>
        <authorList>
            <person name="Galeote V."/>
            <person name="Bigey F."/>
            <person name="Devillers H."/>
            <person name="Neuveglise C."/>
            <person name="Dequin S."/>
        </authorList>
    </citation>
    <scope>NUCLEOTIDE SEQUENCE [LARGE SCALE GENOMIC DNA]</scope>
    <source>
        <strain evidence="13">CLIB 213 / ATCC 58445 / CBS 680 / CCRC 21525 / NBRC 1098 / NCYC 1416 / NRRL Y-2227</strain>
    </source>
</reference>
<keyword evidence="13" id="KW-1185">Reference proteome</keyword>
<evidence type="ECO:0000313" key="13">
    <source>
        <dbReference type="Proteomes" id="UP000019375"/>
    </source>
</evidence>